<evidence type="ECO:0000256" key="8">
    <source>
        <dbReference type="ARBA" id="ARBA00023224"/>
    </source>
</evidence>
<dbReference type="PANTHER" id="PTHR11334">
    <property type="entry name" value="MAS-RELATED G-PROTEIN COUPLED RECEPTOR"/>
    <property type="match status" value="1"/>
</dbReference>
<dbReference type="GO" id="GO:0005886">
    <property type="term" value="C:plasma membrane"/>
    <property type="evidence" value="ECO:0000318"/>
    <property type="project" value="GO_Central"/>
</dbReference>
<dbReference type="AlphaFoldDB" id="F6TNL8"/>
<feature type="transmembrane region" description="Helical" evidence="11">
    <location>
        <begin position="177"/>
        <end position="198"/>
    </location>
</feature>
<proteinExistence type="inferred from homology"/>
<evidence type="ECO:0000313" key="14">
    <source>
        <dbReference type="Proteomes" id="UP000002280"/>
    </source>
</evidence>
<dbReference type="FunFam" id="1.20.1070.10:FF:000274">
    <property type="entry name" value="Uncharacterized protein"/>
    <property type="match status" value="1"/>
</dbReference>
<keyword evidence="7 9" id="KW-0675">Receptor</keyword>
<dbReference type="Gene3D" id="1.20.1070.10">
    <property type="entry name" value="Rhodopsin 7-helix transmembrane proteins"/>
    <property type="match status" value="1"/>
</dbReference>
<keyword evidence="14" id="KW-1185">Reference proteome</keyword>
<dbReference type="PRINTS" id="PR02108">
    <property type="entry name" value="MRGPCRFAMILY"/>
</dbReference>
<keyword evidence="5 9" id="KW-0297">G-protein coupled receptor</keyword>
<evidence type="ECO:0000256" key="6">
    <source>
        <dbReference type="ARBA" id="ARBA00023136"/>
    </source>
</evidence>
<dbReference type="Bgee" id="ENSMODG00000007359">
    <property type="expression patterns" value="Expressed in central nervous system and 3 other cell types or tissues"/>
</dbReference>
<evidence type="ECO:0000259" key="12">
    <source>
        <dbReference type="PROSITE" id="PS50262"/>
    </source>
</evidence>
<organism evidence="13 14">
    <name type="scientific">Monodelphis domestica</name>
    <name type="common">Gray short-tailed opossum</name>
    <dbReference type="NCBI Taxonomy" id="13616"/>
    <lineage>
        <taxon>Eukaryota</taxon>
        <taxon>Metazoa</taxon>
        <taxon>Chordata</taxon>
        <taxon>Craniata</taxon>
        <taxon>Vertebrata</taxon>
        <taxon>Euteleostomi</taxon>
        <taxon>Mammalia</taxon>
        <taxon>Metatheria</taxon>
        <taxon>Didelphimorphia</taxon>
        <taxon>Didelphidae</taxon>
        <taxon>Monodelphis</taxon>
    </lineage>
</organism>
<dbReference type="InterPro" id="IPR000276">
    <property type="entry name" value="GPCR_Rhodpsn"/>
</dbReference>
<feature type="transmembrane region" description="Helical" evidence="11">
    <location>
        <begin position="141"/>
        <end position="165"/>
    </location>
</feature>
<feature type="transmembrane region" description="Helical" evidence="11">
    <location>
        <begin position="210"/>
        <end position="230"/>
    </location>
</feature>
<comment type="similarity">
    <text evidence="9">Belongs to the G-protein coupled receptor 1 family.</text>
</comment>
<evidence type="ECO:0000256" key="7">
    <source>
        <dbReference type="ARBA" id="ARBA00023170"/>
    </source>
</evidence>
<dbReference type="SUPFAM" id="SSF81321">
    <property type="entry name" value="Family A G protein-coupled receptor-like"/>
    <property type="match status" value="1"/>
</dbReference>
<comment type="subcellular location">
    <subcellularLocation>
        <location evidence="1">Cell membrane</location>
        <topology evidence="1">Multi-pass membrane protein</topology>
    </subcellularLocation>
</comment>
<dbReference type="Pfam" id="PF00001">
    <property type="entry name" value="7tm_1"/>
    <property type="match status" value="1"/>
</dbReference>
<keyword evidence="2" id="KW-1003">Cell membrane</keyword>
<accession>F6TNL8</accession>
<evidence type="ECO:0000256" key="2">
    <source>
        <dbReference type="ARBA" id="ARBA00022475"/>
    </source>
</evidence>
<dbReference type="InterPro" id="IPR017452">
    <property type="entry name" value="GPCR_Rhodpsn_7TM"/>
</dbReference>
<dbReference type="Proteomes" id="UP000002280">
    <property type="component" value="Chromosome 5"/>
</dbReference>
<dbReference type="eggNOG" id="ENOG502RTWA">
    <property type="taxonomic scope" value="Eukaryota"/>
</dbReference>
<dbReference type="PROSITE" id="PS50262">
    <property type="entry name" value="G_PROTEIN_RECEP_F1_2"/>
    <property type="match status" value="1"/>
</dbReference>
<keyword evidence="3 9" id="KW-0812">Transmembrane</keyword>
<evidence type="ECO:0000256" key="5">
    <source>
        <dbReference type="ARBA" id="ARBA00023040"/>
    </source>
</evidence>
<keyword evidence="8 9" id="KW-0807">Transducer</keyword>
<dbReference type="InParanoid" id="F6TNL8"/>
<feature type="transmembrane region" description="Helical" evidence="11">
    <location>
        <begin position="245"/>
        <end position="265"/>
    </location>
</feature>
<evidence type="ECO:0000256" key="4">
    <source>
        <dbReference type="ARBA" id="ARBA00022989"/>
    </source>
</evidence>
<evidence type="ECO:0000256" key="11">
    <source>
        <dbReference type="SAM" id="Phobius"/>
    </source>
</evidence>
<name>F6TNL8_MONDO</name>
<reference evidence="13 14" key="1">
    <citation type="journal article" date="2007" name="Nature">
        <title>Genome of the marsupial Monodelphis domestica reveals innovation in non-coding sequences.</title>
        <authorList>
            <person name="Mikkelsen T.S."/>
            <person name="Wakefield M.J."/>
            <person name="Aken B."/>
            <person name="Amemiya C.T."/>
            <person name="Chang J.L."/>
            <person name="Duke S."/>
            <person name="Garber M."/>
            <person name="Gentles A.J."/>
            <person name="Goodstadt L."/>
            <person name="Heger A."/>
            <person name="Jurka J."/>
            <person name="Kamal M."/>
            <person name="Mauceli E."/>
            <person name="Searle S.M."/>
            <person name="Sharpe T."/>
            <person name="Baker M.L."/>
            <person name="Batzer M.A."/>
            <person name="Benos P.V."/>
            <person name="Belov K."/>
            <person name="Clamp M."/>
            <person name="Cook A."/>
            <person name="Cuff J."/>
            <person name="Das R."/>
            <person name="Davidow L."/>
            <person name="Deakin J.E."/>
            <person name="Fazzari M.J."/>
            <person name="Glass J.L."/>
            <person name="Grabherr M."/>
            <person name="Greally J.M."/>
            <person name="Gu W."/>
            <person name="Hore T.A."/>
            <person name="Huttley G.A."/>
            <person name="Kleber M."/>
            <person name="Jirtle R.L."/>
            <person name="Koina E."/>
            <person name="Lee J.T."/>
            <person name="Mahony S."/>
            <person name="Marra M.A."/>
            <person name="Miller R.D."/>
            <person name="Nicholls R.D."/>
            <person name="Oda M."/>
            <person name="Papenfuss A.T."/>
            <person name="Parra Z.E."/>
            <person name="Pollock D.D."/>
            <person name="Ray D.A."/>
            <person name="Schein J.E."/>
            <person name="Speed T.P."/>
            <person name="Thompson K."/>
            <person name="VandeBerg J.L."/>
            <person name="Wade C.M."/>
            <person name="Walker J.A."/>
            <person name="Waters P.D."/>
            <person name="Webber C."/>
            <person name="Weidman J.R."/>
            <person name="Xie X."/>
            <person name="Zody M.C."/>
            <person name="Baldwin J."/>
            <person name="Abdouelleil A."/>
            <person name="Abdulkadir J."/>
            <person name="Abebe A."/>
            <person name="Abera B."/>
            <person name="Abreu J."/>
            <person name="Acer S.C."/>
            <person name="Aftuck L."/>
            <person name="Alexander A."/>
            <person name="An P."/>
            <person name="Anderson E."/>
            <person name="Anderson S."/>
            <person name="Arachi H."/>
            <person name="Azer M."/>
            <person name="Bachantsang P."/>
            <person name="Barry A."/>
            <person name="Bayul T."/>
            <person name="Berlin A."/>
            <person name="Bessette D."/>
            <person name="Bloom T."/>
            <person name="Bloom T."/>
            <person name="Boguslavskiy L."/>
            <person name="Bonnet C."/>
            <person name="Boukhgalter B."/>
            <person name="Bourzgui I."/>
            <person name="Brown A."/>
            <person name="Cahill P."/>
            <person name="Channer S."/>
            <person name="Cheshatsang Y."/>
            <person name="Chuda L."/>
            <person name="Citroen M."/>
            <person name="Collymore A."/>
            <person name="Cooke P."/>
            <person name="Costello M."/>
            <person name="D'Aco K."/>
            <person name="Daza R."/>
            <person name="De Haan G."/>
            <person name="DeGray S."/>
            <person name="DeMaso C."/>
            <person name="Dhargay N."/>
            <person name="Dooley K."/>
            <person name="Dooley E."/>
            <person name="Doricent M."/>
            <person name="Dorje P."/>
            <person name="Dorjee K."/>
            <person name="Dupes A."/>
            <person name="Elong R."/>
            <person name="Falk J."/>
            <person name="Farina A."/>
            <person name="Faro S."/>
            <person name="Ferguson D."/>
            <person name="Fisher S."/>
            <person name="Foley C.D."/>
            <person name="Franke A."/>
            <person name="Friedrich D."/>
            <person name="Gadbois L."/>
            <person name="Gearin G."/>
            <person name="Gearin C.R."/>
            <person name="Giannoukos G."/>
            <person name="Goode T."/>
            <person name="Graham J."/>
            <person name="Grandbois E."/>
            <person name="Grewal S."/>
            <person name="Gyaltsen K."/>
            <person name="Hafez N."/>
            <person name="Hagos B."/>
            <person name="Hall J."/>
            <person name="Henson C."/>
            <person name="Hollinger A."/>
            <person name="Honan T."/>
            <person name="Huard M.D."/>
            <person name="Hughes L."/>
            <person name="Hurhula B."/>
            <person name="Husby M.E."/>
            <person name="Kamat A."/>
            <person name="Kanga B."/>
            <person name="Kashin S."/>
            <person name="Khazanovich D."/>
            <person name="Kisner P."/>
            <person name="Lance K."/>
            <person name="Lara M."/>
            <person name="Lee W."/>
            <person name="Lennon N."/>
            <person name="Letendre F."/>
            <person name="LeVine R."/>
            <person name="Lipovsky A."/>
            <person name="Liu X."/>
            <person name="Liu J."/>
            <person name="Liu S."/>
            <person name="Lokyitsang T."/>
            <person name="Lokyitsang Y."/>
            <person name="Lubonja R."/>
            <person name="Lui A."/>
            <person name="MacDonald P."/>
            <person name="Magnisalis V."/>
            <person name="Maru K."/>
            <person name="Matthews C."/>
            <person name="McCusker W."/>
            <person name="McDonough S."/>
            <person name="Mehta T."/>
            <person name="Meldrim J."/>
            <person name="Meneus L."/>
            <person name="Mihai O."/>
            <person name="Mihalev A."/>
            <person name="Mihova T."/>
            <person name="Mittelman R."/>
            <person name="Mlenga V."/>
            <person name="Montmayeur A."/>
            <person name="Mulrain L."/>
            <person name="Navidi A."/>
            <person name="Naylor J."/>
            <person name="Negash T."/>
            <person name="Nguyen T."/>
            <person name="Nguyen N."/>
            <person name="Nicol R."/>
            <person name="Norbu C."/>
            <person name="Norbu N."/>
            <person name="Novod N."/>
            <person name="O'Neill B."/>
            <person name="Osman S."/>
            <person name="Markiewicz E."/>
            <person name="Oyono O.L."/>
            <person name="Patti C."/>
            <person name="Phunkhang P."/>
            <person name="Pierre F."/>
            <person name="Priest M."/>
            <person name="Raghuraman S."/>
            <person name="Rege F."/>
            <person name="Reyes R."/>
            <person name="Rise C."/>
            <person name="Rogov P."/>
            <person name="Ross K."/>
            <person name="Ryan E."/>
            <person name="Settipalli S."/>
            <person name="Shea T."/>
            <person name="Sherpa N."/>
            <person name="Shi L."/>
            <person name="Shih D."/>
            <person name="Sparrow T."/>
            <person name="Spaulding J."/>
            <person name="Stalker J."/>
            <person name="Stange-Thomann N."/>
            <person name="Stavropoulos S."/>
            <person name="Stone C."/>
            <person name="Strader C."/>
            <person name="Tesfaye S."/>
            <person name="Thomson T."/>
            <person name="Thoulutsang Y."/>
            <person name="Thoulutsang D."/>
            <person name="Topham K."/>
            <person name="Topping I."/>
            <person name="Tsamla T."/>
            <person name="Vassiliev H."/>
            <person name="Vo A."/>
            <person name="Wangchuk T."/>
            <person name="Wangdi T."/>
            <person name="Weiand M."/>
            <person name="Wilkinson J."/>
            <person name="Wilson A."/>
            <person name="Yadav S."/>
            <person name="Young G."/>
            <person name="Yu Q."/>
            <person name="Zembek L."/>
            <person name="Zhong D."/>
            <person name="Zimmer A."/>
            <person name="Zwirko Z."/>
            <person name="Jaffe D.B."/>
            <person name="Alvarez P."/>
            <person name="Brockman W."/>
            <person name="Butler J."/>
            <person name="Chin C."/>
            <person name="Gnerre S."/>
            <person name="MacCallum I."/>
            <person name="Graves J.A."/>
            <person name="Ponting C.P."/>
            <person name="Breen M."/>
            <person name="Samollow P.B."/>
            <person name="Lander E.S."/>
            <person name="Lindblad-Toh K."/>
        </authorList>
    </citation>
    <scope>NUCLEOTIDE SEQUENCE [LARGE SCALE GENOMIC DNA]</scope>
</reference>
<dbReference type="Ensembl" id="ENSMODT00000009308.3">
    <property type="protein sequence ID" value="ENSMODP00000033192.2"/>
    <property type="gene ID" value="ENSMODG00000007359.3"/>
</dbReference>
<dbReference type="GeneTree" id="ENSGT01030000234639"/>
<dbReference type="PRINTS" id="PR00237">
    <property type="entry name" value="GPCRRHODOPSN"/>
</dbReference>
<evidence type="ECO:0000256" key="10">
    <source>
        <dbReference type="SAM" id="MobiDB-lite"/>
    </source>
</evidence>
<dbReference type="PANTHER" id="PTHR11334:SF29">
    <property type="entry name" value="MAS-RELATED G-PROTEIN COUPLED RECEPTOR MEMBER X2"/>
    <property type="match status" value="1"/>
</dbReference>
<dbReference type="CDD" id="cd14973">
    <property type="entry name" value="7tmA_Mrgpr"/>
    <property type="match status" value="1"/>
</dbReference>
<keyword evidence="6 11" id="KW-0472">Membrane</keyword>
<protein>
    <recommendedName>
        <fullName evidence="12">G-protein coupled receptors family 1 profile domain-containing protein</fullName>
    </recommendedName>
</protein>
<feature type="domain" description="G-protein coupled receptors family 1 profile" evidence="12">
    <location>
        <begin position="42"/>
        <end position="262"/>
    </location>
</feature>
<evidence type="ECO:0000256" key="3">
    <source>
        <dbReference type="ARBA" id="ARBA00022692"/>
    </source>
</evidence>
<dbReference type="HOGENOM" id="CLU_009579_4_1_1"/>
<dbReference type="InterPro" id="IPR026234">
    <property type="entry name" value="MRGPCRFAMILY"/>
</dbReference>
<keyword evidence="4 11" id="KW-1133">Transmembrane helix</keyword>
<reference evidence="13" key="3">
    <citation type="submission" date="2025-09" db="UniProtKB">
        <authorList>
            <consortium name="Ensembl"/>
        </authorList>
    </citation>
    <scope>IDENTIFICATION</scope>
</reference>
<sequence length="310" mass="34382">MPDNATESSVNGSLVPGTPAESEAFAWMSLLTQFIVVVGLVGNTIVLWLLGFRMPRNPFSVYILNLAGADALFLCGQTARFILRCAGYSNLASAMGVIYVINSSYTAGLSLLAAISTERCLSVLFPFWYRSHRPKHTSPGVCAVLWALASLLGVADLIFCVHAHNHHFCPTFFIVRAVWFFLLTAVLCVSSLTLVLRVQCNSQRRRPPRLYLLILLTVLLFLLCGLAPGIKISIRSLYLAFRNHWLPTLLACVNSSLNPLIYFFLGSHSHRKERESLKVVLQRALGDKQELEGEGRNTSHTITPETSSWD</sequence>
<feature type="region of interest" description="Disordered" evidence="10">
    <location>
        <begin position="290"/>
        <end position="310"/>
    </location>
</feature>
<dbReference type="PROSITE" id="PS00237">
    <property type="entry name" value="G_PROTEIN_RECEP_F1_1"/>
    <property type="match status" value="1"/>
</dbReference>
<dbReference type="FunCoup" id="F6TNL8">
    <property type="interactions" value="59"/>
</dbReference>
<evidence type="ECO:0000256" key="9">
    <source>
        <dbReference type="RuleBase" id="RU000688"/>
    </source>
</evidence>
<feature type="transmembrane region" description="Helical" evidence="11">
    <location>
        <begin position="24"/>
        <end position="50"/>
    </location>
</feature>
<dbReference type="GO" id="GO:0007186">
    <property type="term" value="P:G protein-coupled receptor signaling pathway"/>
    <property type="evidence" value="ECO:0000318"/>
    <property type="project" value="GO_Central"/>
</dbReference>
<feature type="compositionally biased region" description="Polar residues" evidence="10">
    <location>
        <begin position="298"/>
        <end position="310"/>
    </location>
</feature>
<dbReference type="GO" id="GO:0004930">
    <property type="term" value="F:G protein-coupled receptor activity"/>
    <property type="evidence" value="ECO:0000318"/>
    <property type="project" value="GO_Central"/>
</dbReference>
<evidence type="ECO:0000256" key="1">
    <source>
        <dbReference type="ARBA" id="ARBA00004651"/>
    </source>
</evidence>
<dbReference type="STRING" id="13616.ENSMODP00000033192"/>
<evidence type="ECO:0000313" key="13">
    <source>
        <dbReference type="Ensembl" id="ENSMODP00000033192.2"/>
    </source>
</evidence>
<dbReference type="OMA" id="ESEAFAW"/>
<reference evidence="13" key="2">
    <citation type="submission" date="2025-08" db="UniProtKB">
        <authorList>
            <consortium name="Ensembl"/>
        </authorList>
    </citation>
    <scope>IDENTIFICATION</scope>
</reference>